<dbReference type="STRING" id="571933.SAMN05216362_12142"/>
<accession>A0A1H9HWR0</accession>
<dbReference type="Pfam" id="PF11667">
    <property type="entry name" value="DUF3267"/>
    <property type="match status" value="1"/>
</dbReference>
<organism evidence="2 3">
    <name type="scientific">Piscibacillus halophilus</name>
    <dbReference type="NCBI Taxonomy" id="571933"/>
    <lineage>
        <taxon>Bacteria</taxon>
        <taxon>Bacillati</taxon>
        <taxon>Bacillota</taxon>
        <taxon>Bacilli</taxon>
        <taxon>Bacillales</taxon>
        <taxon>Bacillaceae</taxon>
        <taxon>Piscibacillus</taxon>
    </lineage>
</organism>
<keyword evidence="3" id="KW-1185">Reference proteome</keyword>
<evidence type="ECO:0000256" key="1">
    <source>
        <dbReference type="SAM" id="Phobius"/>
    </source>
</evidence>
<feature type="transmembrane region" description="Helical" evidence="1">
    <location>
        <begin position="37"/>
        <end position="60"/>
    </location>
</feature>
<protein>
    <submittedName>
        <fullName evidence="2">Putative zincin peptidase</fullName>
    </submittedName>
</protein>
<dbReference type="AlphaFoldDB" id="A0A1H9HWR0"/>
<keyword evidence="1" id="KW-1133">Transmembrane helix</keyword>
<dbReference type="InterPro" id="IPR021683">
    <property type="entry name" value="DUF3267"/>
</dbReference>
<feature type="transmembrane region" description="Helical" evidence="1">
    <location>
        <begin position="159"/>
        <end position="180"/>
    </location>
</feature>
<dbReference type="Proteomes" id="UP000199427">
    <property type="component" value="Unassembled WGS sequence"/>
</dbReference>
<evidence type="ECO:0000313" key="3">
    <source>
        <dbReference type="Proteomes" id="UP000199427"/>
    </source>
</evidence>
<gene>
    <name evidence="2" type="ORF">SAMN05216362_12142</name>
</gene>
<dbReference type="EMBL" id="FOES01000021">
    <property type="protein sequence ID" value="SEQ66754.1"/>
    <property type="molecule type" value="Genomic_DNA"/>
</dbReference>
<feature type="transmembrane region" description="Helical" evidence="1">
    <location>
        <begin position="130"/>
        <end position="153"/>
    </location>
</feature>
<proteinExistence type="predicted"/>
<reference evidence="2 3" key="1">
    <citation type="submission" date="2016-10" db="EMBL/GenBank/DDBJ databases">
        <authorList>
            <person name="de Groot N.N."/>
        </authorList>
    </citation>
    <scope>NUCLEOTIDE SEQUENCE [LARGE SCALE GENOMIC DNA]</scope>
    <source>
        <strain evidence="2 3">DSM 21633</strain>
    </source>
</reference>
<dbReference type="OrthoDB" id="1778118at2"/>
<name>A0A1H9HWR0_9BACI</name>
<feature type="transmembrane region" description="Helical" evidence="1">
    <location>
        <begin position="80"/>
        <end position="103"/>
    </location>
</feature>
<dbReference type="RefSeq" id="WP_091773935.1">
    <property type="nucleotide sequence ID" value="NZ_CAESCL010000018.1"/>
</dbReference>
<keyword evidence="1" id="KW-0812">Transmembrane</keyword>
<evidence type="ECO:0000313" key="2">
    <source>
        <dbReference type="EMBL" id="SEQ66754.1"/>
    </source>
</evidence>
<sequence>MKMIFKLPKEDEKFHEELIHSNWTPLKEPKGISTASLLSIPLMFINFFICLGVLIVFSNISFEEFGISSGSITIIISGSWILWLVGLVIIHELIHLVFVPNFLKSKRTYLGINWMGGFVLTEDEISKSRYILVSLAPFVLISIILPIVLSWLGLLTTPIKAIVLINALASSVDLLNLLLIMTQVPKRGRLVNNGFRTYWKAV</sequence>
<keyword evidence="1" id="KW-0472">Membrane</keyword>